<dbReference type="NCBIfam" id="TIGR01668">
    <property type="entry name" value="YqeG_hyp_ppase"/>
    <property type="match status" value="1"/>
</dbReference>
<reference evidence="1 2" key="1">
    <citation type="submission" date="2016-09" db="EMBL/GenBank/DDBJ databases">
        <title>Desulfuribacillus arsenicus sp. nov., an obligately anaerobic, dissimilatory arsenic- and antimonate-reducing bacterium isolated from anoxic sediments.</title>
        <authorList>
            <person name="Abin C.A."/>
            <person name="Hollibaugh J.T."/>
        </authorList>
    </citation>
    <scope>NUCLEOTIDE SEQUENCE [LARGE SCALE GENOMIC DNA]</scope>
    <source>
        <strain evidence="1 2">MLFW-2</strain>
    </source>
</reference>
<dbReference type="STRING" id="1390249.BHU72_09140"/>
<gene>
    <name evidence="1" type="ORF">BHU72_09140</name>
</gene>
<proteinExistence type="predicted"/>
<comment type="caution">
    <text evidence="1">The sequence shown here is derived from an EMBL/GenBank/DDBJ whole genome shotgun (WGS) entry which is preliminary data.</text>
</comment>
<dbReference type="SUPFAM" id="SSF56784">
    <property type="entry name" value="HAD-like"/>
    <property type="match status" value="1"/>
</dbReference>
<protein>
    <recommendedName>
        <fullName evidence="3">HAD family hydrolase</fullName>
    </recommendedName>
</protein>
<dbReference type="NCBIfam" id="TIGR01662">
    <property type="entry name" value="HAD-SF-IIIA"/>
    <property type="match status" value="1"/>
</dbReference>
<dbReference type="InterPro" id="IPR023214">
    <property type="entry name" value="HAD_sf"/>
</dbReference>
<name>A0A1E5L3D6_9FIRM</name>
<organism evidence="1 2">
    <name type="scientific">Desulfuribacillus stibiiarsenatis</name>
    <dbReference type="NCBI Taxonomy" id="1390249"/>
    <lineage>
        <taxon>Bacteria</taxon>
        <taxon>Bacillati</taxon>
        <taxon>Bacillota</taxon>
        <taxon>Desulfuribacillia</taxon>
        <taxon>Desulfuribacillales</taxon>
        <taxon>Desulfuribacillaceae</taxon>
        <taxon>Desulfuribacillus</taxon>
    </lineage>
</organism>
<evidence type="ECO:0000313" key="2">
    <source>
        <dbReference type="Proteomes" id="UP000095255"/>
    </source>
</evidence>
<dbReference type="Gene3D" id="3.40.50.1000">
    <property type="entry name" value="HAD superfamily/HAD-like"/>
    <property type="match status" value="1"/>
</dbReference>
<dbReference type="GO" id="GO:0008962">
    <property type="term" value="F:phosphatidylglycerophosphatase activity"/>
    <property type="evidence" value="ECO:0007669"/>
    <property type="project" value="InterPro"/>
</dbReference>
<evidence type="ECO:0008006" key="3">
    <source>
        <dbReference type="Google" id="ProtNLM"/>
    </source>
</evidence>
<dbReference type="InterPro" id="IPR036412">
    <property type="entry name" value="HAD-like_sf"/>
</dbReference>
<sequence>MSIFQAFIPNMYVNTIHQIHPEELLKKGIQGVLTDLDNTLVRWDQPETTKEVTSWIESLQELGIQVYIISNNSFIRVKEFAEPIQIPYLHKARKPLKKGFRKALQDMKLPASKVALVGDQVLTDVLGGNRMGLYTILVDPIGEKEYFTTKINRRIEKKIVRHLFNKGLITWKR</sequence>
<dbReference type="PANTHER" id="PTHR19288">
    <property type="entry name" value="4-NITROPHENYLPHOSPHATASE-RELATED"/>
    <property type="match status" value="1"/>
</dbReference>
<dbReference type="InterPro" id="IPR006549">
    <property type="entry name" value="HAD-SF_hydro_IIIA"/>
</dbReference>
<dbReference type="GO" id="GO:0005737">
    <property type="term" value="C:cytoplasm"/>
    <property type="evidence" value="ECO:0007669"/>
    <property type="project" value="TreeGrafter"/>
</dbReference>
<keyword evidence="2" id="KW-1185">Reference proteome</keyword>
<evidence type="ECO:0000313" key="1">
    <source>
        <dbReference type="EMBL" id="OEH84648.1"/>
    </source>
</evidence>
<dbReference type="Proteomes" id="UP000095255">
    <property type="component" value="Unassembled WGS sequence"/>
</dbReference>
<dbReference type="PANTHER" id="PTHR19288:SF25">
    <property type="entry name" value="PHOSPHATIDYLGLYCEROPHOSPHATASE GEP4, MITOCHONDRIAL"/>
    <property type="match status" value="1"/>
</dbReference>
<accession>A0A1E5L3D6</accession>
<dbReference type="EMBL" id="MJAT01000037">
    <property type="protein sequence ID" value="OEH84648.1"/>
    <property type="molecule type" value="Genomic_DNA"/>
</dbReference>
<dbReference type="CDD" id="cd16416">
    <property type="entry name" value="HAD_BsYqeG-like"/>
    <property type="match status" value="1"/>
</dbReference>
<dbReference type="OrthoDB" id="9787572at2"/>
<dbReference type="InterPro" id="IPR010021">
    <property type="entry name" value="PGPP1/Gep4"/>
</dbReference>
<dbReference type="Pfam" id="PF00702">
    <property type="entry name" value="Hydrolase"/>
    <property type="match status" value="1"/>
</dbReference>
<dbReference type="AlphaFoldDB" id="A0A1E5L3D6"/>
<dbReference type="RefSeq" id="WP_069703075.1">
    <property type="nucleotide sequence ID" value="NZ_MJAT01000037.1"/>
</dbReference>